<dbReference type="SUPFAM" id="SSF159501">
    <property type="entry name" value="EreA/ChaN-like"/>
    <property type="match status" value="1"/>
</dbReference>
<evidence type="ECO:0000313" key="1">
    <source>
        <dbReference type="EMBL" id="MBP1986855.1"/>
    </source>
</evidence>
<proteinExistence type="predicted"/>
<keyword evidence="1" id="KW-0378">Hydrolase</keyword>
<dbReference type="AlphaFoldDB" id="A0A8T4GZS7"/>
<keyword evidence="2" id="KW-1185">Reference proteome</keyword>
<reference evidence="1" key="1">
    <citation type="submission" date="2021-03" db="EMBL/GenBank/DDBJ databases">
        <title>Genomic Encyclopedia of Type Strains, Phase IV (KMG-IV): sequencing the most valuable type-strain genomes for metagenomic binning, comparative biology and taxonomic classification.</title>
        <authorList>
            <person name="Goeker M."/>
        </authorList>
    </citation>
    <scope>NUCLEOTIDE SEQUENCE</scope>
    <source>
        <strain evidence="1">DSM 26232</strain>
    </source>
</reference>
<dbReference type="Pfam" id="PF05139">
    <property type="entry name" value="Erythro_esteras"/>
    <property type="match status" value="1"/>
</dbReference>
<dbReference type="CDD" id="cd14728">
    <property type="entry name" value="Ere-like"/>
    <property type="match status" value="1"/>
</dbReference>
<dbReference type="Gene3D" id="1.20.1440.30">
    <property type="entry name" value="Biosynthetic Protein domain"/>
    <property type="match status" value="1"/>
</dbReference>
<dbReference type="InterPro" id="IPR052036">
    <property type="entry name" value="Hydrolase/PRTase-associated"/>
</dbReference>
<dbReference type="InterPro" id="IPR007815">
    <property type="entry name" value="Emycin_Estase"/>
</dbReference>
<dbReference type="EC" id="3.1.1.-" evidence="1"/>
<accession>A0A8T4GZS7</accession>
<dbReference type="Gene3D" id="3.30.1870.10">
    <property type="entry name" value="EreA-like, domain 2"/>
    <property type="match status" value="1"/>
</dbReference>
<dbReference type="RefSeq" id="WP_209491131.1">
    <property type="nucleotide sequence ID" value="NZ_JAGGLC010000002.1"/>
</dbReference>
<dbReference type="OrthoDB" id="260438at2157"/>
<gene>
    <name evidence="1" type="ORF">J2753_001349</name>
</gene>
<dbReference type="GO" id="GO:0046677">
    <property type="term" value="P:response to antibiotic"/>
    <property type="evidence" value="ECO:0007669"/>
    <property type="project" value="InterPro"/>
</dbReference>
<evidence type="ECO:0000313" key="2">
    <source>
        <dbReference type="Proteomes" id="UP000823736"/>
    </source>
</evidence>
<name>A0A8T4GZS7_9EURY</name>
<comment type="caution">
    <text evidence="1">The sequence shown here is derived from an EMBL/GenBank/DDBJ whole genome shotgun (WGS) entry which is preliminary data.</text>
</comment>
<dbReference type="Gene3D" id="3.40.1660.10">
    <property type="entry name" value="EreA-like (biosynthetic domain)"/>
    <property type="match status" value="1"/>
</dbReference>
<dbReference type="Proteomes" id="UP000823736">
    <property type="component" value="Unassembled WGS sequence"/>
</dbReference>
<organism evidence="1 2">
    <name type="scientific">Halolamina salifodinae</name>
    <dbReference type="NCBI Taxonomy" id="1202767"/>
    <lineage>
        <taxon>Archaea</taxon>
        <taxon>Methanobacteriati</taxon>
        <taxon>Methanobacteriota</taxon>
        <taxon>Stenosarchaea group</taxon>
        <taxon>Halobacteria</taxon>
        <taxon>Halobacteriales</taxon>
        <taxon>Haloferacaceae</taxon>
    </lineage>
</organism>
<sequence length="415" mass="46595">MSETDPDLVLSVSELASPLPRTDELTAAELPAGLRSRFDDATVLGLGEASHGTREFVEQRFRLTRLLVEEFGVRTVGLEAGFDPLCRVGDRIDAGEGDIRPLLAEIDVYEPMKVEAMADFFGWLRSFNASRPPADRVRLYGFDMTIIEHAALEIEPFLDRVGADIDASLREDLDTMAAGYDDDAERQAMLESAERALSTLQPIVDEHESPWVEATSRRAYEHVRHRLNLIEGQIEAHERDHEGRMALRDETMAENVEWMEELSTGPVVLWGHNGHLNRGRHVLEEWDVDVPSMGEWLADAYGKQYCPVAFGLGGGDVTALDGETGERIDYPIPNPPSESVPAVLRQVDEPLFCLSVDELHEDPTIRDWLGTEPQHHTIWGGHSDGDDPVRYSRSDLSEFDWFCFVRETSPMVSID</sequence>
<dbReference type="GO" id="GO:0016787">
    <property type="term" value="F:hydrolase activity"/>
    <property type="evidence" value="ECO:0007669"/>
    <property type="project" value="UniProtKB-KW"/>
</dbReference>
<dbReference type="EMBL" id="JAGGLC010000002">
    <property type="protein sequence ID" value="MBP1986855.1"/>
    <property type="molecule type" value="Genomic_DNA"/>
</dbReference>
<dbReference type="PANTHER" id="PTHR31299">
    <property type="entry name" value="ESTERASE, PUTATIVE (AFU_ORTHOLOGUE AFUA_1G05850)-RELATED"/>
    <property type="match status" value="1"/>
</dbReference>
<protein>
    <submittedName>
        <fullName evidence="1">Erythromycin esterase</fullName>
        <ecNumber evidence="1">3.1.1.-</ecNumber>
    </submittedName>
</protein>
<dbReference type="PANTHER" id="PTHR31299:SF0">
    <property type="entry name" value="ESTERASE, PUTATIVE (AFU_ORTHOLOGUE AFUA_1G05850)-RELATED"/>
    <property type="match status" value="1"/>
</dbReference>